<comment type="caution">
    <text evidence="3">The sequence shown here is derived from an EMBL/GenBank/DDBJ whole genome shotgun (WGS) entry which is preliminary data.</text>
</comment>
<keyword evidence="2" id="KW-0812">Transmembrane</keyword>
<feature type="region of interest" description="Disordered" evidence="1">
    <location>
        <begin position="220"/>
        <end position="253"/>
    </location>
</feature>
<dbReference type="Proteomes" id="UP000023152">
    <property type="component" value="Unassembled WGS sequence"/>
</dbReference>
<dbReference type="AlphaFoldDB" id="X6MT12"/>
<name>X6MT12_RETFI</name>
<feature type="transmembrane region" description="Helical" evidence="2">
    <location>
        <begin position="409"/>
        <end position="432"/>
    </location>
</feature>
<feature type="compositionally biased region" description="Low complexity" evidence="1">
    <location>
        <begin position="188"/>
        <end position="197"/>
    </location>
</feature>
<proteinExistence type="predicted"/>
<evidence type="ECO:0000256" key="1">
    <source>
        <dbReference type="SAM" id="MobiDB-lite"/>
    </source>
</evidence>
<gene>
    <name evidence="3" type="ORF">RFI_20376</name>
</gene>
<feature type="compositionally biased region" description="Low complexity" evidence="1">
    <location>
        <begin position="220"/>
        <end position="242"/>
    </location>
</feature>
<evidence type="ECO:0000313" key="3">
    <source>
        <dbReference type="EMBL" id="ETO16959.1"/>
    </source>
</evidence>
<feature type="transmembrane region" description="Helical" evidence="2">
    <location>
        <begin position="480"/>
        <end position="504"/>
    </location>
</feature>
<keyword evidence="2" id="KW-1133">Transmembrane helix</keyword>
<feature type="transmembrane region" description="Helical" evidence="2">
    <location>
        <begin position="444"/>
        <end position="473"/>
    </location>
</feature>
<organism evidence="3 4">
    <name type="scientific">Reticulomyxa filosa</name>
    <dbReference type="NCBI Taxonomy" id="46433"/>
    <lineage>
        <taxon>Eukaryota</taxon>
        <taxon>Sar</taxon>
        <taxon>Rhizaria</taxon>
        <taxon>Retaria</taxon>
        <taxon>Foraminifera</taxon>
        <taxon>Monothalamids</taxon>
        <taxon>Reticulomyxidae</taxon>
        <taxon>Reticulomyxa</taxon>
    </lineage>
</organism>
<sequence length="505" mass="58037">NSNANIIHINRIEIGQDRTSGAEAAKSRIAFARLTQDATRRQLDTTLGTSSSEFVFHVGFVPTSVDCEAWDTAIGEDKSLVLSALVLVLVQMQVAIRVLVVIVRASVAGATQKKKIQELGLFVPSHLRKDTLNLSIYRGRNFMNTSSSEHESYSDDDNDDDDDDDGDEEATLNRERQKKTNKGQYFANSNGNSNGNNTSMWRSLSCDRGGTGINAILASNKSNGNANSSNSSISSNSSSGNGSDSGGSGGECVEKQQSKQRYHCITSRGQSQRSIVFHNHAPVFHNLKIHALKNTVQRVSEKWKNTNKTFHQNIIFTLHCHYCKKTQRRNRVIYPKITRKHVRECAKMFDSNLIDDALLYRCICGCNRQKELMDFDTYCMHWLEHATYYKTCVRHKKNKIEDIHMFKQCLLFLFCFFKKDYFFFFFFYYFFFSSTLVKDNYFSLLWGFAFSNFFFCVSFVFLLKFSVFVFFFLMTHVKRLIVLFSSESYFILLAFENRTFFLILQ</sequence>
<feature type="non-terminal residue" evidence="3">
    <location>
        <position position="1"/>
    </location>
</feature>
<evidence type="ECO:0000256" key="2">
    <source>
        <dbReference type="SAM" id="Phobius"/>
    </source>
</evidence>
<keyword evidence="4" id="KW-1185">Reference proteome</keyword>
<accession>X6MT12</accession>
<keyword evidence="2" id="KW-0472">Membrane</keyword>
<dbReference type="EMBL" id="ASPP01017556">
    <property type="protein sequence ID" value="ETO16959.1"/>
    <property type="molecule type" value="Genomic_DNA"/>
</dbReference>
<evidence type="ECO:0000313" key="4">
    <source>
        <dbReference type="Proteomes" id="UP000023152"/>
    </source>
</evidence>
<feature type="compositionally biased region" description="Acidic residues" evidence="1">
    <location>
        <begin position="154"/>
        <end position="170"/>
    </location>
</feature>
<feature type="region of interest" description="Disordered" evidence="1">
    <location>
        <begin position="145"/>
        <end position="203"/>
    </location>
</feature>
<reference evidence="3 4" key="1">
    <citation type="journal article" date="2013" name="Curr. Biol.">
        <title>The Genome of the Foraminiferan Reticulomyxa filosa.</title>
        <authorList>
            <person name="Glockner G."/>
            <person name="Hulsmann N."/>
            <person name="Schleicher M."/>
            <person name="Noegel A.A."/>
            <person name="Eichinger L."/>
            <person name="Gallinger C."/>
            <person name="Pawlowski J."/>
            <person name="Sierra R."/>
            <person name="Euteneuer U."/>
            <person name="Pillet L."/>
            <person name="Moustafa A."/>
            <person name="Platzer M."/>
            <person name="Groth M."/>
            <person name="Szafranski K."/>
            <person name="Schliwa M."/>
        </authorList>
    </citation>
    <scope>NUCLEOTIDE SEQUENCE [LARGE SCALE GENOMIC DNA]</scope>
</reference>
<protein>
    <submittedName>
        <fullName evidence="3">Uncharacterized protein</fullName>
    </submittedName>
</protein>